<evidence type="ECO:0000259" key="1">
    <source>
        <dbReference type="Pfam" id="PF00535"/>
    </source>
</evidence>
<reference evidence="2" key="1">
    <citation type="submission" date="2021-05" db="EMBL/GenBank/DDBJ databases">
        <authorList>
            <person name="Pietrasiak N."/>
            <person name="Ward R."/>
            <person name="Stajich J.E."/>
            <person name="Kurbessoian T."/>
        </authorList>
    </citation>
    <scope>NUCLEOTIDE SEQUENCE</scope>
    <source>
        <strain evidence="2">GSE-NOS-MK-12-04C</strain>
    </source>
</reference>
<dbReference type="Gene3D" id="3.90.550.10">
    <property type="entry name" value="Spore Coat Polysaccharide Biosynthesis Protein SpsA, Chain A"/>
    <property type="match status" value="1"/>
</dbReference>
<evidence type="ECO:0000313" key="3">
    <source>
        <dbReference type="Proteomes" id="UP000729701"/>
    </source>
</evidence>
<dbReference type="GO" id="GO:0016758">
    <property type="term" value="F:hexosyltransferase activity"/>
    <property type="evidence" value="ECO:0007669"/>
    <property type="project" value="UniProtKB-ARBA"/>
</dbReference>
<feature type="domain" description="Glycosyltransferase 2-like" evidence="1">
    <location>
        <begin position="4"/>
        <end position="127"/>
    </location>
</feature>
<protein>
    <submittedName>
        <fullName evidence="2">Glycosyltransferase</fullName>
    </submittedName>
</protein>
<accession>A0A951QTQ0</accession>
<dbReference type="InterPro" id="IPR001173">
    <property type="entry name" value="Glyco_trans_2-like"/>
</dbReference>
<comment type="caution">
    <text evidence="2">The sequence shown here is derived from an EMBL/GenBank/DDBJ whole genome shotgun (WGS) entry which is preliminary data.</text>
</comment>
<proteinExistence type="predicted"/>
<dbReference type="Proteomes" id="UP000729701">
    <property type="component" value="Unassembled WGS sequence"/>
</dbReference>
<dbReference type="InterPro" id="IPR029044">
    <property type="entry name" value="Nucleotide-diphossugar_trans"/>
</dbReference>
<dbReference type="AlphaFoldDB" id="A0A951QTQ0"/>
<sequence>MKISIITPVYNSAKTLETTIQSIINQKTISQLEYIIVDGGSNDGSLEIIQRYLHHIDIFISETDKGVYDAMNKGISRATGDIIGIINADDWYNDKALETVETIFTQESDISIVYSPIHNYFDGKYLNTFTPGELENLVFKFTLNHPSCFVKKSVYDQIGVYDLTYSMAADYDFIFRAYTSGVRFRYLDTPLVSYSLNGMTGKPLSKFKQIHESWKVASKFAQNTSKDLEKQRQKFYSVWLVKEFLTLPFKQFIKPPTARKIKAFVRNTLGGLPSDRYGAW</sequence>
<reference evidence="2" key="2">
    <citation type="journal article" date="2022" name="Microbiol. Resour. Announc.">
        <title>Metagenome Sequencing to Explore Phylogenomics of Terrestrial Cyanobacteria.</title>
        <authorList>
            <person name="Ward R.D."/>
            <person name="Stajich J.E."/>
            <person name="Johansen J.R."/>
            <person name="Huntemann M."/>
            <person name="Clum A."/>
            <person name="Foster B."/>
            <person name="Foster B."/>
            <person name="Roux S."/>
            <person name="Palaniappan K."/>
            <person name="Varghese N."/>
            <person name="Mukherjee S."/>
            <person name="Reddy T.B.K."/>
            <person name="Daum C."/>
            <person name="Copeland A."/>
            <person name="Chen I.A."/>
            <person name="Ivanova N.N."/>
            <person name="Kyrpides N.C."/>
            <person name="Shapiro N."/>
            <person name="Eloe-Fadrosh E.A."/>
            <person name="Pietrasiak N."/>
        </authorList>
    </citation>
    <scope>NUCLEOTIDE SEQUENCE</scope>
    <source>
        <strain evidence="2">GSE-NOS-MK-12-04C</strain>
    </source>
</reference>
<dbReference type="PANTHER" id="PTHR22916:SF3">
    <property type="entry name" value="UDP-GLCNAC:BETAGAL BETA-1,3-N-ACETYLGLUCOSAMINYLTRANSFERASE-LIKE PROTEIN 1"/>
    <property type="match status" value="1"/>
</dbReference>
<name>A0A951QTQ0_9CYAN</name>
<dbReference type="PANTHER" id="PTHR22916">
    <property type="entry name" value="GLYCOSYLTRANSFERASE"/>
    <property type="match status" value="1"/>
</dbReference>
<dbReference type="CDD" id="cd06433">
    <property type="entry name" value="GT_2_WfgS_like"/>
    <property type="match status" value="1"/>
</dbReference>
<organism evidence="2 3">
    <name type="scientific">Cyanomargarita calcarea GSE-NOS-MK-12-04C</name>
    <dbReference type="NCBI Taxonomy" id="2839659"/>
    <lineage>
        <taxon>Bacteria</taxon>
        <taxon>Bacillati</taxon>
        <taxon>Cyanobacteriota</taxon>
        <taxon>Cyanophyceae</taxon>
        <taxon>Nostocales</taxon>
        <taxon>Cyanomargaritaceae</taxon>
        <taxon>Cyanomargarita</taxon>
    </lineage>
</organism>
<dbReference type="SUPFAM" id="SSF53448">
    <property type="entry name" value="Nucleotide-diphospho-sugar transferases"/>
    <property type="match status" value="1"/>
</dbReference>
<evidence type="ECO:0000313" key="2">
    <source>
        <dbReference type="EMBL" id="MBW4671808.1"/>
    </source>
</evidence>
<dbReference type="Pfam" id="PF00535">
    <property type="entry name" value="Glycos_transf_2"/>
    <property type="match status" value="1"/>
</dbReference>
<dbReference type="EMBL" id="JAHHGZ010000054">
    <property type="protein sequence ID" value="MBW4671808.1"/>
    <property type="molecule type" value="Genomic_DNA"/>
</dbReference>
<gene>
    <name evidence="2" type="ORF">KME60_31390</name>
</gene>